<keyword evidence="2" id="KW-0732">Signal</keyword>
<feature type="chain" id="PRO_5031167432" evidence="2">
    <location>
        <begin position="22"/>
        <end position="157"/>
    </location>
</feature>
<organism evidence="3 4">
    <name type="scientific">Gluconacetobacter diazotrophicus</name>
    <name type="common">Acetobacter diazotrophicus</name>
    <dbReference type="NCBI Taxonomy" id="33996"/>
    <lineage>
        <taxon>Bacteria</taxon>
        <taxon>Pseudomonadati</taxon>
        <taxon>Pseudomonadota</taxon>
        <taxon>Alphaproteobacteria</taxon>
        <taxon>Acetobacterales</taxon>
        <taxon>Acetobacteraceae</taxon>
        <taxon>Gluconacetobacter</taxon>
    </lineage>
</organism>
<gene>
    <name evidence="3" type="ORF">HLH33_10050</name>
</gene>
<dbReference type="RefSeq" id="WP_183115875.1">
    <property type="nucleotide sequence ID" value="NZ_JABEQG010000016.1"/>
</dbReference>
<dbReference type="EMBL" id="JABEQG010000016">
    <property type="protein sequence ID" value="MBB2156647.1"/>
    <property type="molecule type" value="Genomic_DNA"/>
</dbReference>
<dbReference type="AlphaFoldDB" id="A0A7W4I540"/>
<sequence length="157" mass="17099">MRRTILAVLVCSSAWGQAACAQQVHFTPQQLDAMSQQRQTELGHQNWGAPVEPSRPDAITKLPAELGLHCMSTRSDFPPVYAEPSETSARVGVAMSPVAATAMSRDGWTRILRAGSRFVWIQSSALVPFRPFVSGGSPRCVVDGERPNGQVQFRYGS</sequence>
<evidence type="ECO:0000256" key="2">
    <source>
        <dbReference type="SAM" id="SignalP"/>
    </source>
</evidence>
<accession>A0A7W4I540</accession>
<protein>
    <submittedName>
        <fullName evidence="3">Uncharacterized protein</fullName>
    </submittedName>
</protein>
<proteinExistence type="predicted"/>
<feature type="region of interest" description="Disordered" evidence="1">
    <location>
        <begin position="35"/>
        <end position="55"/>
    </location>
</feature>
<evidence type="ECO:0000256" key="1">
    <source>
        <dbReference type="SAM" id="MobiDB-lite"/>
    </source>
</evidence>
<comment type="caution">
    <text evidence="3">The sequence shown here is derived from an EMBL/GenBank/DDBJ whole genome shotgun (WGS) entry which is preliminary data.</text>
</comment>
<reference evidence="3 4" key="1">
    <citation type="submission" date="2020-04" db="EMBL/GenBank/DDBJ databases">
        <title>Description of novel Gluconacetobacter.</title>
        <authorList>
            <person name="Sombolestani A."/>
        </authorList>
    </citation>
    <scope>NUCLEOTIDE SEQUENCE [LARGE SCALE GENOMIC DNA]</scope>
    <source>
        <strain evidence="3 4">LMG 7603</strain>
    </source>
</reference>
<evidence type="ECO:0000313" key="3">
    <source>
        <dbReference type="EMBL" id="MBB2156647.1"/>
    </source>
</evidence>
<feature type="signal peptide" evidence="2">
    <location>
        <begin position="1"/>
        <end position="21"/>
    </location>
</feature>
<evidence type="ECO:0000313" key="4">
    <source>
        <dbReference type="Proteomes" id="UP000550787"/>
    </source>
</evidence>
<dbReference type="Proteomes" id="UP000550787">
    <property type="component" value="Unassembled WGS sequence"/>
</dbReference>
<name>A0A7W4I540_GLUDI</name>